<organism evidence="2">
    <name type="scientific">Saccharum spontaneum</name>
    <name type="common">Wild sugarcane</name>
    <dbReference type="NCBI Taxonomy" id="62335"/>
    <lineage>
        <taxon>Eukaryota</taxon>
        <taxon>Viridiplantae</taxon>
        <taxon>Streptophyta</taxon>
        <taxon>Embryophyta</taxon>
        <taxon>Tracheophyta</taxon>
        <taxon>Spermatophyta</taxon>
        <taxon>Magnoliopsida</taxon>
        <taxon>Liliopsida</taxon>
        <taxon>Poales</taxon>
        <taxon>Poaceae</taxon>
        <taxon>PACMAD clade</taxon>
        <taxon>Panicoideae</taxon>
        <taxon>Andropogonodae</taxon>
        <taxon>Andropogoneae</taxon>
        <taxon>Saccharinae</taxon>
        <taxon>Saccharum</taxon>
        <taxon>Saccharum officinarum species complex</taxon>
    </lineage>
</organism>
<dbReference type="PANTHER" id="PTHR22930">
    <property type="match status" value="1"/>
</dbReference>
<name>A0A678T561_SACSP</name>
<gene>
    <name evidence="2" type="ORF">SS11P21_000001</name>
</gene>
<dbReference type="InterPro" id="IPR058353">
    <property type="entry name" value="DUF8040"/>
</dbReference>
<dbReference type="PANTHER" id="PTHR22930:SF259">
    <property type="entry name" value="OS08G0106900 PROTEIN"/>
    <property type="match status" value="1"/>
</dbReference>
<evidence type="ECO:0000259" key="1">
    <source>
        <dbReference type="Pfam" id="PF26138"/>
    </source>
</evidence>
<sequence length="219" mass="25367">MAPSEHRQLMVREASAMVVVMFTFVVSRLRRIRLHLEPSPYGPRSLSQQHRLSTLQMIFNSTDVECLAMLRMKRAPFFALCNLFRARGLVKETSGCSVEEQVAMFLHVVGHNQRFRVIHQSFKRSLETVSRVFHQVLYAVGELRSEMIRPPSPVTHSKIMDSPMWFPFLQDCVGAGDGTHVLARVPRYMQQAFRGRHKDPTQNVLDRVPRYIQQAFKGW</sequence>
<protein>
    <recommendedName>
        <fullName evidence="1">DUF8040 domain-containing protein</fullName>
    </recommendedName>
</protein>
<dbReference type="Pfam" id="PF26138">
    <property type="entry name" value="DUF8040"/>
    <property type="match status" value="1"/>
</dbReference>
<reference evidence="2" key="1">
    <citation type="submission" date="2018-04" db="EMBL/GenBank/DDBJ databases">
        <title>Comparative Analysis of Homologous Sequences of Saccharum officinarum and Saccharum spontaneum Reveals Independent Polyploidization Events.</title>
        <authorList>
            <person name="Sharma A."/>
            <person name="Song J."/>
            <person name="Lin Q."/>
            <person name="Singh R."/>
            <person name="Ramos N."/>
            <person name="Wang K."/>
            <person name="Zhang J."/>
            <person name="Ming R."/>
            <person name="Yu Q."/>
        </authorList>
    </citation>
    <scope>NUCLEOTIDE SEQUENCE</scope>
</reference>
<accession>A0A678T561</accession>
<proteinExistence type="predicted"/>
<dbReference type="InterPro" id="IPR045249">
    <property type="entry name" value="HARBI1-like"/>
</dbReference>
<dbReference type="AlphaFoldDB" id="A0A678T561"/>
<dbReference type="EMBL" id="MH182575">
    <property type="protein sequence ID" value="AWA45126.1"/>
    <property type="molecule type" value="Genomic_DNA"/>
</dbReference>
<evidence type="ECO:0000313" key="2">
    <source>
        <dbReference type="EMBL" id="AWA45126.1"/>
    </source>
</evidence>
<feature type="domain" description="DUF8040" evidence="1">
    <location>
        <begin position="54"/>
        <end position="140"/>
    </location>
</feature>